<name>A0A318K6K8_9NEIS</name>
<proteinExistence type="predicted"/>
<keyword evidence="2" id="KW-1185">Reference proteome</keyword>
<protein>
    <submittedName>
        <fullName evidence="1">Uncharacterized protein</fullName>
    </submittedName>
</protein>
<evidence type="ECO:0000313" key="2">
    <source>
        <dbReference type="Proteomes" id="UP000248395"/>
    </source>
</evidence>
<comment type="caution">
    <text evidence="1">The sequence shown here is derived from an EMBL/GenBank/DDBJ whole genome shotgun (WGS) entry which is preliminary data.</text>
</comment>
<reference evidence="1 2" key="1">
    <citation type="submission" date="2018-05" db="EMBL/GenBank/DDBJ databases">
        <title>Genomic Encyclopedia of Type Strains, Phase IV (KMG-IV): sequencing the most valuable type-strain genomes for metagenomic binning, comparative biology and taxonomic classification.</title>
        <authorList>
            <person name="Goeker M."/>
        </authorList>
    </citation>
    <scope>NUCLEOTIDE SEQUENCE [LARGE SCALE GENOMIC DNA]</scope>
    <source>
        <strain evidence="1 2">DSM 25134</strain>
    </source>
</reference>
<evidence type="ECO:0000313" key="1">
    <source>
        <dbReference type="EMBL" id="PXX49606.1"/>
    </source>
</evidence>
<dbReference type="AlphaFoldDB" id="A0A318K6K8"/>
<organism evidence="1 2">
    <name type="scientific">Aquitalea magnusonii</name>
    <dbReference type="NCBI Taxonomy" id="332411"/>
    <lineage>
        <taxon>Bacteria</taxon>
        <taxon>Pseudomonadati</taxon>
        <taxon>Pseudomonadota</taxon>
        <taxon>Betaproteobacteria</taxon>
        <taxon>Neisseriales</taxon>
        <taxon>Chromobacteriaceae</taxon>
        <taxon>Aquitalea</taxon>
    </lineage>
</organism>
<accession>A0A318K6K8</accession>
<dbReference type="EMBL" id="QJKC01000004">
    <property type="protein sequence ID" value="PXX49606.1"/>
    <property type="molecule type" value="Genomic_DNA"/>
</dbReference>
<gene>
    <name evidence="1" type="ORF">DFR38_104250</name>
</gene>
<dbReference type="Proteomes" id="UP000248395">
    <property type="component" value="Unassembled WGS sequence"/>
</dbReference>
<sequence>MRAVVWYAPPVMQDALTYPRPALDNPLLFSHAGMSLESLADFFQPGIAPDSLSGVNRLQQAWPYLSVFVTLFRGGDEEVLMRLLVLRELGSRADAPRWTPQEIAQRFAYLNDTKLATILGRLREGELLVYDSDGGQYQLSEGARVALAALATLIDFAGDDVELGYLTSQVAAGQAVGQLSDDALKHLLARLNELYGEFAEALESQSEFRIRAAQHRLEAVWRWVAKSTEVIRSLTADDTLSLSALNQAQAVALAQSRMLALAGTFERRLAQLAAQRVHLGSSGLTSTDIADWLRRQAVGQLADQLSGCLSINPEPAFIATPELADMAEFELLARERAKAGNTTLPGSVAAPLSGELEVERLFAAEAMYDELLTLGLQLGESGADHIPIRQAVLADSYNETAYRLSLLSLIGDPESHGDASIVAALAKLPFTLHGGEAVIEPEHPEVATLSDARLLPHPPN</sequence>